<keyword evidence="3" id="KW-1185">Reference proteome</keyword>
<dbReference type="SUPFAM" id="SSF52047">
    <property type="entry name" value="RNI-like"/>
    <property type="match status" value="1"/>
</dbReference>
<dbReference type="EMBL" id="CP042912">
    <property type="protein sequence ID" value="QEG24518.1"/>
    <property type="molecule type" value="Genomic_DNA"/>
</dbReference>
<accession>A0A5B9PDP2</accession>
<evidence type="ECO:0000259" key="1">
    <source>
        <dbReference type="Pfam" id="PF07607"/>
    </source>
</evidence>
<dbReference type="Pfam" id="PF07607">
    <property type="entry name" value="DUF1570"/>
    <property type="match status" value="1"/>
</dbReference>
<dbReference type="OrthoDB" id="228844at2"/>
<dbReference type="InterPro" id="IPR011464">
    <property type="entry name" value="DUF1570"/>
</dbReference>
<evidence type="ECO:0000313" key="2">
    <source>
        <dbReference type="EMBL" id="QEG24518.1"/>
    </source>
</evidence>
<evidence type="ECO:0000313" key="3">
    <source>
        <dbReference type="Proteomes" id="UP000322214"/>
    </source>
</evidence>
<sequence length="637" mass="73041">MTMVDLPICRTMSRLAQVAVVVCLLSTPLFAFQSEAKKQTATNWRAKRILLHREFGAELQELAMWCRSKGIEEQVTQTFKVYREYGLDRQYIFLPTEKSMPVAPIKGPKATWLEKLNEIKVAHAAKILELAKEAAEDGSYAVAFRLLHEVIHFDRDHQEVRRMLGHNKLNDGTWRIHSEKVKAPRVSSRPHDVVGWPAKSFFTINTPHFQIDSNASEKETALLAQWLESWHYVWRQVFFEYWAKGPIVKKWLAGNGSLKIPRRRFRVVFFKDHADYVKQVLPLQPGIERSAGYYNGDLKVSFFPATNIQGQRDDSTWRHELTHQMFRESIATRNMPFAQHFLWLDEGLAMYFESLKIDGQIATLGGFDSQRLQYSRWRLLRENYHVPIGELAAMDMQAFQRRTDLPFLYAESAGVAHMLMDSRQYNLQPVLVKFMRQIHVRNVKPNVFQAMIGRSYAELDKDYAEFLKVSSRDVEKRIENIGTISELAAMDGKLRDSAFDVIGSCINLRKLDVSKAKFTKERATGLQRLDLLEELYLNACVLEPGSLKRLGQLAALRELDLSNSSINDGQLDELLKIPGLKMLHVANTTVTDAGLLKIAKLPKLKMVDVTGAKVSTTGVANFRQKRSDVTVVQRNQN</sequence>
<dbReference type="Proteomes" id="UP000322214">
    <property type="component" value="Chromosome"/>
</dbReference>
<dbReference type="RefSeq" id="WP_075083906.1">
    <property type="nucleotide sequence ID" value="NZ_LWSI01000015.1"/>
</dbReference>
<reference evidence="2 3" key="1">
    <citation type="submission" date="2019-08" db="EMBL/GenBank/DDBJ databases">
        <title>Deep-cultivation of Planctomycetes and their phenomic and genomic characterization uncovers novel biology.</title>
        <authorList>
            <person name="Wiegand S."/>
            <person name="Jogler M."/>
            <person name="Boedeker C."/>
            <person name="Pinto D."/>
            <person name="Vollmers J."/>
            <person name="Rivas-Marin E."/>
            <person name="Kohn T."/>
            <person name="Peeters S.H."/>
            <person name="Heuer A."/>
            <person name="Rast P."/>
            <person name="Oberbeckmann S."/>
            <person name="Bunk B."/>
            <person name="Jeske O."/>
            <person name="Meyerdierks A."/>
            <person name="Storesund J.E."/>
            <person name="Kallscheuer N."/>
            <person name="Luecker S."/>
            <person name="Lage O.M."/>
            <person name="Pohl T."/>
            <person name="Merkel B.J."/>
            <person name="Hornburger P."/>
            <person name="Mueller R.-W."/>
            <person name="Bruemmer F."/>
            <person name="Labrenz M."/>
            <person name="Spormann A.M."/>
            <person name="Op den Camp H."/>
            <person name="Overmann J."/>
            <person name="Amann R."/>
            <person name="Jetten M.S.M."/>
            <person name="Mascher T."/>
            <person name="Medema M.H."/>
            <person name="Devos D.P."/>
            <person name="Kaster A.-K."/>
            <person name="Ovreas L."/>
            <person name="Rohde M."/>
            <person name="Galperin M.Y."/>
            <person name="Jogler C."/>
        </authorList>
    </citation>
    <scope>NUCLEOTIDE SEQUENCE [LARGE SCALE GENOMIC DNA]</scope>
    <source>
        <strain evidence="2 3">FC18</strain>
    </source>
</reference>
<protein>
    <submittedName>
        <fullName evidence="2">Leucine Rich repeats (2 copies)</fullName>
    </submittedName>
</protein>
<organism evidence="2 3">
    <name type="scientific">Mariniblastus fucicola</name>
    <dbReference type="NCBI Taxonomy" id="980251"/>
    <lineage>
        <taxon>Bacteria</taxon>
        <taxon>Pseudomonadati</taxon>
        <taxon>Planctomycetota</taxon>
        <taxon>Planctomycetia</taxon>
        <taxon>Pirellulales</taxon>
        <taxon>Pirellulaceae</taxon>
        <taxon>Mariniblastus</taxon>
    </lineage>
</organism>
<dbReference type="Gene3D" id="3.80.10.10">
    <property type="entry name" value="Ribonuclease Inhibitor"/>
    <property type="match status" value="1"/>
</dbReference>
<dbReference type="STRING" id="980251.GCA_001642875_01131"/>
<proteinExistence type="predicted"/>
<dbReference type="KEGG" id="mff:MFFC18_44380"/>
<dbReference type="InterPro" id="IPR032675">
    <property type="entry name" value="LRR_dom_sf"/>
</dbReference>
<name>A0A5B9PDP2_9BACT</name>
<feature type="domain" description="DUF1570" evidence="1">
    <location>
        <begin position="315"/>
        <end position="433"/>
    </location>
</feature>
<dbReference type="AlphaFoldDB" id="A0A5B9PDP2"/>
<gene>
    <name evidence="2" type="ORF">MFFC18_44380</name>
</gene>